<dbReference type="AlphaFoldDB" id="A0A284S3F9"/>
<organism evidence="1 2">
    <name type="scientific">Armillaria ostoyae</name>
    <name type="common">Armillaria root rot fungus</name>
    <dbReference type="NCBI Taxonomy" id="47428"/>
    <lineage>
        <taxon>Eukaryota</taxon>
        <taxon>Fungi</taxon>
        <taxon>Dikarya</taxon>
        <taxon>Basidiomycota</taxon>
        <taxon>Agaricomycotina</taxon>
        <taxon>Agaricomycetes</taxon>
        <taxon>Agaricomycetidae</taxon>
        <taxon>Agaricales</taxon>
        <taxon>Marasmiineae</taxon>
        <taxon>Physalacriaceae</taxon>
        <taxon>Armillaria</taxon>
    </lineage>
</organism>
<gene>
    <name evidence="1" type="ORF">ARMOST_19051</name>
</gene>
<evidence type="ECO:0000313" key="2">
    <source>
        <dbReference type="Proteomes" id="UP000219338"/>
    </source>
</evidence>
<dbReference type="Proteomes" id="UP000219338">
    <property type="component" value="Unassembled WGS sequence"/>
</dbReference>
<dbReference type="OrthoDB" id="3226582at2759"/>
<reference evidence="2" key="1">
    <citation type="journal article" date="2017" name="Nat. Ecol. Evol.">
        <title>Genome expansion and lineage-specific genetic innovations in the forest pathogenic fungi Armillaria.</title>
        <authorList>
            <person name="Sipos G."/>
            <person name="Prasanna A.N."/>
            <person name="Walter M.C."/>
            <person name="O'Connor E."/>
            <person name="Balint B."/>
            <person name="Krizsan K."/>
            <person name="Kiss B."/>
            <person name="Hess J."/>
            <person name="Varga T."/>
            <person name="Slot J."/>
            <person name="Riley R."/>
            <person name="Boka B."/>
            <person name="Rigling D."/>
            <person name="Barry K."/>
            <person name="Lee J."/>
            <person name="Mihaltcheva S."/>
            <person name="LaButti K."/>
            <person name="Lipzen A."/>
            <person name="Waldron R."/>
            <person name="Moloney N.M."/>
            <person name="Sperisen C."/>
            <person name="Kredics L."/>
            <person name="Vagvoelgyi C."/>
            <person name="Patrignani A."/>
            <person name="Fitzpatrick D."/>
            <person name="Nagy I."/>
            <person name="Doyle S."/>
            <person name="Anderson J.B."/>
            <person name="Grigoriev I.V."/>
            <person name="Gueldener U."/>
            <person name="Muensterkoetter M."/>
            <person name="Nagy L.G."/>
        </authorList>
    </citation>
    <scope>NUCLEOTIDE SEQUENCE [LARGE SCALE GENOMIC DNA]</scope>
    <source>
        <strain evidence="2">C18/9</strain>
    </source>
</reference>
<accession>A0A284S3F9</accession>
<keyword evidence="2" id="KW-1185">Reference proteome</keyword>
<name>A0A284S3F9_ARMOS</name>
<dbReference type="EMBL" id="FUEG01000029">
    <property type="protein sequence ID" value="SJL15550.1"/>
    <property type="molecule type" value="Genomic_DNA"/>
</dbReference>
<protein>
    <submittedName>
        <fullName evidence="1">Uncharacterized protein</fullName>
    </submittedName>
</protein>
<evidence type="ECO:0000313" key="1">
    <source>
        <dbReference type="EMBL" id="SJL15550.1"/>
    </source>
</evidence>
<sequence>MFSALMVDGPWWQAHSFINGITGGISTLLVDVTMIWHCWVLWDCQWRIVVLPIICAIATIS</sequence>
<proteinExistence type="predicted"/>